<dbReference type="STRING" id="537013.CLOSTMETH_01285"/>
<gene>
    <name evidence="6" type="ORF">CLOSTMETH_01285</name>
</gene>
<keyword evidence="4" id="KW-0804">Transcription</keyword>
<dbReference type="Gene3D" id="3.40.190.290">
    <property type="match status" value="1"/>
</dbReference>
<proteinExistence type="inferred from homology"/>
<dbReference type="GO" id="GO:0003677">
    <property type="term" value="F:DNA binding"/>
    <property type="evidence" value="ECO:0007669"/>
    <property type="project" value="UniProtKB-KW"/>
</dbReference>
<dbReference type="PROSITE" id="PS50931">
    <property type="entry name" value="HTH_LYSR"/>
    <property type="match status" value="1"/>
</dbReference>
<reference evidence="6 7" key="1">
    <citation type="submission" date="2009-01" db="EMBL/GenBank/DDBJ databases">
        <authorList>
            <person name="Fulton L."/>
            <person name="Clifton S."/>
            <person name="Fulton B."/>
            <person name="Xu J."/>
            <person name="Minx P."/>
            <person name="Pepin K.H."/>
            <person name="Johnson M."/>
            <person name="Bhonagiri V."/>
            <person name="Nash W.E."/>
            <person name="Mardis E.R."/>
            <person name="Wilson R.K."/>
        </authorList>
    </citation>
    <scope>NUCLEOTIDE SEQUENCE [LARGE SCALE GENOMIC DNA]</scope>
    <source>
        <strain evidence="6 7">DSM 5476</strain>
    </source>
</reference>
<dbReference type="HOGENOM" id="CLU_039613_6_2_9"/>
<evidence type="ECO:0000259" key="5">
    <source>
        <dbReference type="PROSITE" id="PS50931"/>
    </source>
</evidence>
<dbReference type="InterPro" id="IPR036390">
    <property type="entry name" value="WH_DNA-bd_sf"/>
</dbReference>
<accession>C0EBR7</accession>
<dbReference type="CDD" id="cd05466">
    <property type="entry name" value="PBP2_LTTR_substrate"/>
    <property type="match status" value="1"/>
</dbReference>
<evidence type="ECO:0000256" key="2">
    <source>
        <dbReference type="ARBA" id="ARBA00023015"/>
    </source>
</evidence>
<dbReference type="Pfam" id="PF00126">
    <property type="entry name" value="HTH_1"/>
    <property type="match status" value="1"/>
</dbReference>
<comment type="similarity">
    <text evidence="1">Belongs to the LysR transcriptional regulatory family.</text>
</comment>
<dbReference type="Pfam" id="PF03466">
    <property type="entry name" value="LysR_substrate"/>
    <property type="match status" value="1"/>
</dbReference>
<dbReference type="EMBL" id="ACEC01000045">
    <property type="protein sequence ID" value="EEG30978.1"/>
    <property type="molecule type" value="Genomic_DNA"/>
</dbReference>
<organism evidence="6 7">
    <name type="scientific">[Clostridium] methylpentosum DSM 5476</name>
    <dbReference type="NCBI Taxonomy" id="537013"/>
    <lineage>
        <taxon>Bacteria</taxon>
        <taxon>Bacillati</taxon>
        <taxon>Bacillota</taxon>
        <taxon>Clostridia</taxon>
        <taxon>Eubacteriales</taxon>
        <taxon>Oscillospiraceae</taxon>
        <taxon>Oscillospiraceae incertae sedis</taxon>
    </lineage>
</organism>
<evidence type="ECO:0000313" key="7">
    <source>
        <dbReference type="Proteomes" id="UP000003340"/>
    </source>
</evidence>
<dbReference type="InterPro" id="IPR000847">
    <property type="entry name" value="LysR_HTH_N"/>
</dbReference>
<evidence type="ECO:0000256" key="1">
    <source>
        <dbReference type="ARBA" id="ARBA00009437"/>
    </source>
</evidence>
<sequence>MTQPPLSRQLKDLENEVGKQLLIRGSKKVTLTEDGMLLRKRAEEMIALMEKTKSELSSSDENISGEIYMGSGETEAVSTIAKVAKNLQKDHPFIRYHIYSGDAEHIIDRLDKGLIDFGLLVEPVDIAKYDYIRLPVKDTWGVLMRKDSPLAEKESICAEDLWDKPLILSHQTTISNEMFAWLRKDISQLNIVATYDLIYNASRFVKMGFGYAITLDKLINTSGDSNLCFRPLYPVSEAGLCIVWKKYQVFSRAAEQFLRQIQEEFKIDMEA</sequence>
<comment type="caution">
    <text evidence="6">The sequence shown here is derived from an EMBL/GenBank/DDBJ whole genome shotgun (WGS) entry which is preliminary data.</text>
</comment>
<keyword evidence="3" id="KW-0238">DNA-binding</keyword>
<dbReference type="GO" id="GO:0005829">
    <property type="term" value="C:cytosol"/>
    <property type="evidence" value="ECO:0007669"/>
    <property type="project" value="TreeGrafter"/>
</dbReference>
<evidence type="ECO:0000256" key="4">
    <source>
        <dbReference type="ARBA" id="ARBA00023163"/>
    </source>
</evidence>
<dbReference type="SUPFAM" id="SSF53850">
    <property type="entry name" value="Periplasmic binding protein-like II"/>
    <property type="match status" value="1"/>
</dbReference>
<dbReference type="AlphaFoldDB" id="C0EBR7"/>
<evidence type="ECO:0000313" key="6">
    <source>
        <dbReference type="EMBL" id="EEG30978.1"/>
    </source>
</evidence>
<name>C0EBR7_9FIRM</name>
<keyword evidence="7" id="KW-1185">Reference proteome</keyword>
<dbReference type="InterPro" id="IPR050950">
    <property type="entry name" value="HTH-type_LysR_regulators"/>
</dbReference>
<dbReference type="InterPro" id="IPR005119">
    <property type="entry name" value="LysR_subst-bd"/>
</dbReference>
<protein>
    <submittedName>
        <fullName evidence="6">LysR substrate binding domain protein</fullName>
    </submittedName>
</protein>
<dbReference type="SUPFAM" id="SSF46785">
    <property type="entry name" value="Winged helix' DNA-binding domain"/>
    <property type="match status" value="1"/>
</dbReference>
<dbReference type="PANTHER" id="PTHR30419:SF8">
    <property type="entry name" value="NITROGEN ASSIMILATION TRANSCRIPTIONAL ACTIVATOR-RELATED"/>
    <property type="match status" value="1"/>
</dbReference>
<dbReference type="PANTHER" id="PTHR30419">
    <property type="entry name" value="HTH-TYPE TRANSCRIPTIONAL REGULATOR YBHD"/>
    <property type="match status" value="1"/>
</dbReference>
<reference evidence="6 7" key="2">
    <citation type="submission" date="2009-02" db="EMBL/GenBank/DDBJ databases">
        <title>Draft genome sequence of Clostridium methylpentosum (DSM 5476).</title>
        <authorList>
            <person name="Sudarsanam P."/>
            <person name="Ley R."/>
            <person name="Guruge J."/>
            <person name="Turnbaugh P.J."/>
            <person name="Mahowald M."/>
            <person name="Liep D."/>
            <person name="Gordon J."/>
        </authorList>
    </citation>
    <scope>NUCLEOTIDE SEQUENCE [LARGE SCALE GENOMIC DNA]</scope>
    <source>
        <strain evidence="6 7">DSM 5476</strain>
    </source>
</reference>
<evidence type="ECO:0000256" key="3">
    <source>
        <dbReference type="ARBA" id="ARBA00023125"/>
    </source>
</evidence>
<dbReference type="GO" id="GO:0003700">
    <property type="term" value="F:DNA-binding transcription factor activity"/>
    <property type="evidence" value="ECO:0007669"/>
    <property type="project" value="InterPro"/>
</dbReference>
<dbReference type="eggNOG" id="COG0583">
    <property type="taxonomic scope" value="Bacteria"/>
</dbReference>
<dbReference type="Gene3D" id="1.10.10.10">
    <property type="entry name" value="Winged helix-like DNA-binding domain superfamily/Winged helix DNA-binding domain"/>
    <property type="match status" value="1"/>
</dbReference>
<keyword evidence="2" id="KW-0805">Transcription regulation</keyword>
<feature type="domain" description="HTH lysR-type" evidence="5">
    <location>
        <begin position="1"/>
        <end position="32"/>
    </location>
</feature>
<dbReference type="Proteomes" id="UP000003340">
    <property type="component" value="Unassembled WGS sequence"/>
</dbReference>
<dbReference type="InterPro" id="IPR036388">
    <property type="entry name" value="WH-like_DNA-bd_sf"/>
</dbReference>